<evidence type="ECO:0000259" key="2">
    <source>
        <dbReference type="Pfam" id="PF01683"/>
    </source>
</evidence>
<evidence type="ECO:0000313" key="4">
    <source>
        <dbReference type="Proteomes" id="UP001175271"/>
    </source>
</evidence>
<organism evidence="3 4">
    <name type="scientific">Steinernema hermaphroditum</name>
    <dbReference type="NCBI Taxonomy" id="289476"/>
    <lineage>
        <taxon>Eukaryota</taxon>
        <taxon>Metazoa</taxon>
        <taxon>Ecdysozoa</taxon>
        <taxon>Nematoda</taxon>
        <taxon>Chromadorea</taxon>
        <taxon>Rhabditida</taxon>
        <taxon>Tylenchina</taxon>
        <taxon>Panagrolaimomorpha</taxon>
        <taxon>Strongyloidoidea</taxon>
        <taxon>Steinernematidae</taxon>
        <taxon>Steinernema</taxon>
    </lineage>
</organism>
<dbReference type="InterPro" id="IPR006149">
    <property type="entry name" value="EB_dom"/>
</dbReference>
<name>A0AA39ICS1_9BILA</name>
<evidence type="ECO:0000313" key="3">
    <source>
        <dbReference type="EMBL" id="KAK0420838.1"/>
    </source>
</evidence>
<keyword evidence="4" id="KW-1185">Reference proteome</keyword>
<accession>A0AA39ICS1</accession>
<feature type="signal peptide" evidence="1">
    <location>
        <begin position="1"/>
        <end position="21"/>
    </location>
</feature>
<gene>
    <name evidence="3" type="ORF">QR680_014916</name>
</gene>
<dbReference type="Pfam" id="PF01683">
    <property type="entry name" value="EB"/>
    <property type="match status" value="1"/>
</dbReference>
<dbReference type="EMBL" id="JAUCMV010000002">
    <property type="protein sequence ID" value="KAK0420838.1"/>
    <property type="molecule type" value="Genomic_DNA"/>
</dbReference>
<keyword evidence="1" id="KW-0732">Signal</keyword>
<feature type="chain" id="PRO_5041448684" description="EB domain-containing protein" evidence="1">
    <location>
        <begin position="22"/>
        <end position="319"/>
    </location>
</feature>
<reference evidence="3" key="1">
    <citation type="submission" date="2023-06" db="EMBL/GenBank/DDBJ databases">
        <title>Genomic analysis of the entomopathogenic nematode Steinernema hermaphroditum.</title>
        <authorList>
            <person name="Schwarz E.M."/>
            <person name="Heppert J.K."/>
            <person name="Baniya A."/>
            <person name="Schwartz H.T."/>
            <person name="Tan C.-H."/>
            <person name="Antoshechkin I."/>
            <person name="Sternberg P.W."/>
            <person name="Goodrich-Blair H."/>
            <person name="Dillman A.R."/>
        </authorList>
    </citation>
    <scope>NUCLEOTIDE SEQUENCE</scope>
    <source>
        <strain evidence="3">PS9179</strain>
        <tissue evidence="3">Whole animal</tissue>
    </source>
</reference>
<proteinExistence type="predicted"/>
<dbReference type="PANTHER" id="PTHR46339:SF3">
    <property type="entry name" value="PROTEIN CBG06944"/>
    <property type="match status" value="1"/>
</dbReference>
<comment type="caution">
    <text evidence="3">The sequence shown here is derived from an EMBL/GenBank/DDBJ whole genome shotgun (WGS) entry which is preliminary data.</text>
</comment>
<dbReference type="PANTHER" id="PTHR46339">
    <property type="entry name" value="PROTEIN CBG15282-RELATED"/>
    <property type="match status" value="1"/>
</dbReference>
<feature type="domain" description="EB" evidence="2">
    <location>
        <begin position="168"/>
        <end position="221"/>
    </location>
</feature>
<evidence type="ECO:0000256" key="1">
    <source>
        <dbReference type="SAM" id="SignalP"/>
    </source>
</evidence>
<dbReference type="AlphaFoldDB" id="A0AA39ICS1"/>
<dbReference type="Proteomes" id="UP001175271">
    <property type="component" value="Unassembled WGS sequence"/>
</dbReference>
<protein>
    <recommendedName>
        <fullName evidence="2">EB domain-containing protein</fullName>
    </recommendedName>
</protein>
<sequence length="319" mass="34828">MRKPFPLLFLVFCASHGQVLYQYTMANHVHFPNVDFSSKILDDGERITVDCVDGQKCKLCSNWYKAGDSCSNGQELEVIQCNPDLNIVEIQENAFYACKNHKLELEFCPRGSIYRKEKGCFDPTKHMYRQAHASVFLAFPGSGRVGDVCAFNTDCLSGMYCSGGQCACLSTFILREGYCYEKINPNQPGCTYDIQCSAVWPEAKCSMDSGVGTCRCPENTHVARETRDGWVCVSLKDHGTGGSSSLYFICPLPEGAGFKIALNDPDPQFGSFPVGCTVGSSAQVEPVAGLHGGAACIWPSTGEFVGDIYDCVHTSPQVS</sequence>
<dbReference type="InterPro" id="IPR053014">
    <property type="entry name" value="Cuticle_assoc_divergent"/>
</dbReference>